<dbReference type="FunFam" id="3.30.420.40:FF:000118">
    <property type="entry name" value="Xylulose kinase 2"/>
    <property type="match status" value="1"/>
</dbReference>
<name>A0A3S1AZ21_ELYCH</name>
<dbReference type="PANTHER" id="PTHR10196:SF57">
    <property type="entry name" value="XYLULOSE KINASE"/>
    <property type="match status" value="1"/>
</dbReference>
<evidence type="ECO:0000256" key="1">
    <source>
        <dbReference type="ARBA" id="ARBA00009156"/>
    </source>
</evidence>
<comment type="catalytic activity">
    <reaction evidence="4">
        <text>D-xylulose + ATP = D-xylulose 5-phosphate + ADP + H(+)</text>
        <dbReference type="Rhea" id="RHEA:10964"/>
        <dbReference type="ChEBI" id="CHEBI:15378"/>
        <dbReference type="ChEBI" id="CHEBI:17140"/>
        <dbReference type="ChEBI" id="CHEBI:30616"/>
        <dbReference type="ChEBI" id="CHEBI:57737"/>
        <dbReference type="ChEBI" id="CHEBI:456216"/>
        <dbReference type="EC" id="2.7.1.17"/>
    </reaction>
</comment>
<dbReference type="GO" id="GO:0004856">
    <property type="term" value="F:D-xylulokinase activity"/>
    <property type="evidence" value="ECO:0007669"/>
    <property type="project" value="UniProtKB-UniRule"/>
</dbReference>
<comment type="function">
    <text evidence="4">Phosphorylates D-xylulose to produce D-xylulose 5-phosphate, a molecule that may play an important role in the regulation of glucose metabolism and lipogenesis.</text>
</comment>
<keyword evidence="4" id="KW-0067">ATP-binding</keyword>
<dbReference type="EMBL" id="RQTK01001137">
    <property type="protein sequence ID" value="RUS71952.1"/>
    <property type="molecule type" value="Genomic_DNA"/>
</dbReference>
<evidence type="ECO:0000259" key="6">
    <source>
        <dbReference type="Pfam" id="PF02782"/>
    </source>
</evidence>
<evidence type="ECO:0000313" key="7">
    <source>
        <dbReference type="EMBL" id="RUS71952.1"/>
    </source>
</evidence>
<dbReference type="Pfam" id="PF00370">
    <property type="entry name" value="FGGY_N"/>
    <property type="match status" value="1"/>
</dbReference>
<accession>A0A3S1AZ21</accession>
<dbReference type="EC" id="2.7.1.17" evidence="4"/>
<feature type="domain" description="Carbohydrate kinase FGGY C-terminal" evidence="6">
    <location>
        <begin position="298"/>
        <end position="480"/>
    </location>
</feature>
<dbReference type="SUPFAM" id="SSF53067">
    <property type="entry name" value="Actin-like ATPase domain"/>
    <property type="match status" value="2"/>
</dbReference>
<dbReference type="Pfam" id="PF02782">
    <property type="entry name" value="FGGY_C"/>
    <property type="match status" value="1"/>
</dbReference>
<dbReference type="GO" id="GO:0005997">
    <property type="term" value="P:xylulose metabolic process"/>
    <property type="evidence" value="ECO:0007669"/>
    <property type="project" value="UniProtKB-UniRule"/>
</dbReference>
<dbReference type="Gene3D" id="3.30.420.40">
    <property type="match status" value="2"/>
</dbReference>
<dbReference type="Proteomes" id="UP000271974">
    <property type="component" value="Unassembled WGS sequence"/>
</dbReference>
<evidence type="ECO:0000259" key="5">
    <source>
        <dbReference type="Pfam" id="PF00370"/>
    </source>
</evidence>
<evidence type="ECO:0000256" key="2">
    <source>
        <dbReference type="ARBA" id="ARBA00022679"/>
    </source>
</evidence>
<dbReference type="InterPro" id="IPR042024">
    <property type="entry name" value="D-XK_euk"/>
</dbReference>
<keyword evidence="8" id="KW-1185">Reference proteome</keyword>
<reference evidence="7 8" key="1">
    <citation type="submission" date="2019-01" db="EMBL/GenBank/DDBJ databases">
        <title>A draft genome assembly of the solar-powered sea slug Elysia chlorotica.</title>
        <authorList>
            <person name="Cai H."/>
            <person name="Li Q."/>
            <person name="Fang X."/>
            <person name="Li J."/>
            <person name="Curtis N.E."/>
            <person name="Altenburger A."/>
            <person name="Shibata T."/>
            <person name="Feng M."/>
            <person name="Maeda T."/>
            <person name="Schwartz J.A."/>
            <person name="Shigenobu S."/>
            <person name="Lundholm N."/>
            <person name="Nishiyama T."/>
            <person name="Yang H."/>
            <person name="Hasebe M."/>
            <person name="Li S."/>
            <person name="Pierce S.K."/>
            <person name="Wang J."/>
        </authorList>
    </citation>
    <scope>NUCLEOTIDE SEQUENCE [LARGE SCALE GENOMIC DNA]</scope>
    <source>
        <strain evidence="7">EC2010</strain>
        <tissue evidence="7">Whole organism of an adult</tissue>
    </source>
</reference>
<dbReference type="GO" id="GO:0005524">
    <property type="term" value="F:ATP binding"/>
    <property type="evidence" value="ECO:0007669"/>
    <property type="project" value="UniProtKB-KW"/>
</dbReference>
<protein>
    <recommendedName>
        <fullName evidence="4">Xylulose kinase</fullName>
        <ecNumber evidence="4">2.7.1.17</ecNumber>
    </recommendedName>
</protein>
<dbReference type="CDD" id="cd07776">
    <property type="entry name" value="ASKHA_NBD_FGGY_SpXK-like"/>
    <property type="match status" value="1"/>
</dbReference>
<keyword evidence="2 4" id="KW-0808">Transferase</keyword>
<evidence type="ECO:0000256" key="4">
    <source>
        <dbReference type="RuleBase" id="RU367058"/>
    </source>
</evidence>
<dbReference type="InterPro" id="IPR018485">
    <property type="entry name" value="FGGY_C"/>
</dbReference>
<comment type="caution">
    <text evidence="7">The sequence shown here is derived from an EMBL/GenBank/DDBJ whole genome shotgun (WGS) entry which is preliminary data.</text>
</comment>
<dbReference type="PANTHER" id="PTHR10196">
    <property type="entry name" value="SUGAR KINASE"/>
    <property type="match status" value="1"/>
</dbReference>
<dbReference type="InterPro" id="IPR000577">
    <property type="entry name" value="Carb_kinase_FGGY"/>
</dbReference>
<sequence>MAQANKNQDRLFLGFDFSTQQIKVIAVTDAFEVVYDGHVQFDVDLPEFKTNGGVHIHPDHVTITTPTKMWVKAFDLLLSRMKASDFPFHKVVAVSGAGQQHGSVYWKKGARIQLANLSPDQNMFDQLKDSFSVDDSPVWMDSSTADQCLKLEKAVGGPQVLASITGSRSYVRFTGNQIMKISETKREAYDNTERISLVSSFAASLFIGDYAPIDHSDATGMNLLDIWTREWAPKCLEVCGPNLAEKLGPSVHSTKPVGKVSSYFVKKYGFNPECVVVAFVGDNPASLAGLAPEQGDVVVSLGTSDTVFLWLTKPTPGLSGHIFANPINQDDFMSLTCFKNGSLTRERIRDENSEGSWDKFSEMLKKTPPGNNGALGIYFDQMEIQPFAEGVYRFDGEGNKVDSFPPEVEVRAVIEGQFIARKVHAENVGFQLGPNTRVIATGGASNNQEILQVLADVFNSPVYVKEVPNSAALGCAMRAKHTLDGGKFSDIAQKAHPSVLVASPGPYSQVYSQLSVRYREFEKMIETQSQ</sequence>
<keyword evidence="4" id="KW-0547">Nucleotide-binding</keyword>
<keyword evidence="3 4" id="KW-0418">Kinase</keyword>
<dbReference type="GO" id="GO:0042732">
    <property type="term" value="P:D-xylose metabolic process"/>
    <property type="evidence" value="ECO:0007669"/>
    <property type="project" value="UniProtKB-UniRule"/>
</dbReference>
<dbReference type="OrthoDB" id="1728974at2759"/>
<dbReference type="STRING" id="188477.A0A3S1AZ21"/>
<dbReference type="GO" id="GO:0005829">
    <property type="term" value="C:cytosol"/>
    <property type="evidence" value="ECO:0007669"/>
    <property type="project" value="TreeGrafter"/>
</dbReference>
<keyword evidence="4" id="KW-0119">Carbohydrate metabolism</keyword>
<dbReference type="InterPro" id="IPR018484">
    <property type="entry name" value="FGGY_N"/>
</dbReference>
<dbReference type="PIRSF" id="PIRSF000538">
    <property type="entry name" value="GlpK"/>
    <property type="match status" value="1"/>
</dbReference>
<evidence type="ECO:0000313" key="8">
    <source>
        <dbReference type="Proteomes" id="UP000271974"/>
    </source>
</evidence>
<organism evidence="7 8">
    <name type="scientific">Elysia chlorotica</name>
    <name type="common">Eastern emerald elysia</name>
    <name type="synonym">Sea slug</name>
    <dbReference type="NCBI Taxonomy" id="188477"/>
    <lineage>
        <taxon>Eukaryota</taxon>
        <taxon>Metazoa</taxon>
        <taxon>Spiralia</taxon>
        <taxon>Lophotrochozoa</taxon>
        <taxon>Mollusca</taxon>
        <taxon>Gastropoda</taxon>
        <taxon>Heterobranchia</taxon>
        <taxon>Euthyneura</taxon>
        <taxon>Panpulmonata</taxon>
        <taxon>Sacoglossa</taxon>
        <taxon>Placobranchoidea</taxon>
        <taxon>Plakobranchidae</taxon>
        <taxon>Elysia</taxon>
    </lineage>
</organism>
<comment type="similarity">
    <text evidence="1 4">Belongs to the FGGY kinase family.</text>
</comment>
<keyword evidence="4" id="KW-0859">Xylose metabolism</keyword>
<proteinExistence type="inferred from homology"/>
<feature type="domain" description="Carbohydrate kinase FGGY N-terminal" evidence="5">
    <location>
        <begin position="12"/>
        <end position="289"/>
    </location>
</feature>
<dbReference type="AlphaFoldDB" id="A0A3S1AZ21"/>
<evidence type="ECO:0000256" key="3">
    <source>
        <dbReference type="ARBA" id="ARBA00022777"/>
    </source>
</evidence>
<gene>
    <name evidence="7" type="ORF">EGW08_020295</name>
</gene>
<dbReference type="InterPro" id="IPR043129">
    <property type="entry name" value="ATPase_NBD"/>
</dbReference>